<accession>A0A0H4PF00</accession>
<dbReference type="Proteomes" id="UP000036520">
    <property type="component" value="Chromosome"/>
</dbReference>
<evidence type="ECO:0000313" key="1">
    <source>
        <dbReference type="EMBL" id="AKP52839.1"/>
    </source>
</evidence>
<name>A0A0H4PF00_9BACT</name>
<dbReference type="InterPro" id="IPR013078">
    <property type="entry name" value="His_Pase_superF_clade-1"/>
</dbReference>
<gene>
    <name evidence="1" type="ORF">CA2015_3451</name>
</gene>
<keyword evidence="2" id="KW-1185">Reference proteome</keyword>
<evidence type="ECO:0000313" key="2">
    <source>
        <dbReference type="Proteomes" id="UP000036520"/>
    </source>
</evidence>
<dbReference type="InterPro" id="IPR029033">
    <property type="entry name" value="His_PPase_superfam"/>
</dbReference>
<proteinExistence type="predicted"/>
<dbReference type="RefSeq" id="WP_048643014.1">
    <property type="nucleotide sequence ID" value="NZ_CP012040.1"/>
</dbReference>
<protein>
    <submittedName>
        <fullName evidence="1">Putative phosphohistidine phosphatase, SixA</fullName>
    </submittedName>
</protein>
<dbReference type="KEGG" id="camu:CA2015_3451"/>
<reference evidence="1 2" key="1">
    <citation type="submission" date="2015-07" db="EMBL/GenBank/DDBJ databases">
        <authorList>
            <person name="Kim K.M."/>
        </authorList>
    </citation>
    <scope>NUCLEOTIDE SEQUENCE [LARGE SCALE GENOMIC DNA]</scope>
    <source>
        <strain evidence="1 2">KCTC 12363</strain>
    </source>
</reference>
<dbReference type="EMBL" id="CP012040">
    <property type="protein sequence ID" value="AKP52839.1"/>
    <property type="molecule type" value="Genomic_DNA"/>
</dbReference>
<dbReference type="Gene3D" id="3.40.50.1240">
    <property type="entry name" value="Phosphoglycerate mutase-like"/>
    <property type="match status" value="1"/>
</dbReference>
<sequence>MAKELLLVRHGLTEAPSFDTKDHKRNLTKPGIDQLERLANILKINGQICNHLVYSPANRCQQSSKILADKLDIDKSTVVNEIYQADKDVLLQVLEGFGLEDNHVMMVGHNPGVSHLAAYLTGEDHLLFSPGMMVRIVFHVDEWQHISKNSGILEEILQ</sequence>
<organism evidence="1 2">
    <name type="scientific">Cyclobacterium amurskyense</name>
    <dbReference type="NCBI Taxonomy" id="320787"/>
    <lineage>
        <taxon>Bacteria</taxon>
        <taxon>Pseudomonadati</taxon>
        <taxon>Bacteroidota</taxon>
        <taxon>Cytophagia</taxon>
        <taxon>Cytophagales</taxon>
        <taxon>Cyclobacteriaceae</taxon>
        <taxon>Cyclobacterium</taxon>
    </lineage>
</organism>
<dbReference type="AlphaFoldDB" id="A0A0H4PF00"/>
<dbReference type="Pfam" id="PF00300">
    <property type="entry name" value="His_Phos_1"/>
    <property type="match status" value="1"/>
</dbReference>
<dbReference type="STRING" id="320787.CA2015_3451"/>
<dbReference type="CDD" id="cd07040">
    <property type="entry name" value="HP"/>
    <property type="match status" value="1"/>
</dbReference>
<dbReference type="OrthoDB" id="9810154at2"/>
<dbReference type="SUPFAM" id="SSF53254">
    <property type="entry name" value="Phosphoglycerate mutase-like"/>
    <property type="match status" value="1"/>
</dbReference>